<dbReference type="Proteomes" id="UP000076154">
    <property type="component" value="Unassembled WGS sequence"/>
</dbReference>
<gene>
    <name evidence="1" type="ORF">Hypma_015886</name>
</gene>
<reference evidence="1" key="1">
    <citation type="submission" date="2018-04" db="EMBL/GenBank/DDBJ databases">
        <title>Whole genome sequencing of Hypsizygus marmoreus.</title>
        <authorList>
            <person name="Choi I.-G."/>
            <person name="Min B."/>
            <person name="Kim J.-G."/>
            <person name="Kim S."/>
            <person name="Oh Y.-L."/>
            <person name="Kong W.-S."/>
            <person name="Park H."/>
            <person name="Jeong J."/>
            <person name="Song E.-S."/>
        </authorList>
    </citation>
    <scope>NUCLEOTIDE SEQUENCE [LARGE SCALE GENOMIC DNA]</scope>
    <source>
        <strain evidence="1">51987-8</strain>
    </source>
</reference>
<dbReference type="EMBL" id="LUEZ02000010">
    <property type="protein sequence ID" value="RDB28655.1"/>
    <property type="molecule type" value="Genomic_DNA"/>
</dbReference>
<accession>A0A369K7L2</accession>
<evidence type="ECO:0000313" key="1">
    <source>
        <dbReference type="EMBL" id="RDB28655.1"/>
    </source>
</evidence>
<dbReference type="InParanoid" id="A0A369K7L2"/>
<feature type="non-terminal residue" evidence="1">
    <location>
        <position position="1"/>
    </location>
</feature>
<organism evidence="1 2">
    <name type="scientific">Hypsizygus marmoreus</name>
    <name type="common">White beech mushroom</name>
    <name type="synonym">Agaricus marmoreus</name>
    <dbReference type="NCBI Taxonomy" id="39966"/>
    <lineage>
        <taxon>Eukaryota</taxon>
        <taxon>Fungi</taxon>
        <taxon>Dikarya</taxon>
        <taxon>Basidiomycota</taxon>
        <taxon>Agaricomycotina</taxon>
        <taxon>Agaricomycetes</taxon>
        <taxon>Agaricomycetidae</taxon>
        <taxon>Agaricales</taxon>
        <taxon>Tricholomatineae</taxon>
        <taxon>Lyophyllaceae</taxon>
        <taxon>Hypsizygus</taxon>
    </lineage>
</organism>
<keyword evidence="2" id="KW-1185">Reference proteome</keyword>
<evidence type="ECO:0000313" key="2">
    <source>
        <dbReference type="Proteomes" id="UP000076154"/>
    </source>
</evidence>
<sequence length="168" mass="18879">DVPGTMRLAYVANRREYRSIDTVGDKSAYLARIILAPDDSYDDLNFRTGRIGIALASADEAILRSNACQERDIAMWQQDIIRSDRFQTITDYVFADMDVGSYVASSPTTSTSGVCFVRRYRTIPNQAMIANFFAFHAATRSEALLQNPSFTKQEINVMAGIREFRIAV</sequence>
<dbReference type="AlphaFoldDB" id="A0A369K7L2"/>
<comment type="caution">
    <text evidence="1">The sequence shown here is derived from an EMBL/GenBank/DDBJ whole genome shotgun (WGS) entry which is preliminary data.</text>
</comment>
<proteinExistence type="predicted"/>
<name>A0A369K7L2_HYPMA</name>
<protein>
    <submittedName>
        <fullName evidence="1">Uncharacterized protein</fullName>
    </submittedName>
</protein>